<name>B3LUE4_YEAS1</name>
<comment type="subcellular location">
    <subcellularLocation>
        <location evidence="1">Nucleus</location>
    </subcellularLocation>
</comment>
<dbReference type="InterPro" id="IPR017261">
    <property type="entry name" value="DNA_mismatch_repair_MutS/MSH"/>
</dbReference>
<evidence type="ECO:0000256" key="9">
    <source>
        <dbReference type="ARBA" id="ARBA00023242"/>
    </source>
</evidence>
<dbReference type="InterPro" id="IPR007696">
    <property type="entry name" value="DNA_mismatch_repair_MutS_core"/>
</dbReference>
<dbReference type="GO" id="GO:0006312">
    <property type="term" value="P:mitotic recombination"/>
    <property type="evidence" value="ECO:0007669"/>
    <property type="project" value="TreeGrafter"/>
</dbReference>
<dbReference type="OrthoDB" id="121051at2759"/>
<dbReference type="InterPro" id="IPR036678">
    <property type="entry name" value="MutS_con_dom_sf"/>
</dbReference>
<accession>B3LUE4</accession>
<dbReference type="GO" id="GO:0030983">
    <property type="term" value="F:mismatched DNA binding"/>
    <property type="evidence" value="ECO:0007669"/>
    <property type="project" value="InterPro"/>
</dbReference>
<dbReference type="FunFam" id="3.40.50.300:FF:002852">
    <property type="entry name" value="Mismatch repair protein"/>
    <property type="match status" value="1"/>
</dbReference>
<dbReference type="EMBL" id="CH408056">
    <property type="protein sequence ID" value="EDV09775.1"/>
    <property type="molecule type" value="Genomic_DNA"/>
</dbReference>
<dbReference type="PIRSF" id="PIRSF037677">
    <property type="entry name" value="DNA_mis_repair_Msh6"/>
    <property type="match status" value="1"/>
</dbReference>
<dbReference type="PANTHER" id="PTHR11361">
    <property type="entry name" value="DNA MISMATCH REPAIR PROTEIN MUTS FAMILY MEMBER"/>
    <property type="match status" value="1"/>
</dbReference>
<dbReference type="GO" id="GO:0005634">
    <property type="term" value="C:nucleus"/>
    <property type="evidence" value="ECO:0007669"/>
    <property type="project" value="UniProtKB-SubCell"/>
</dbReference>
<comment type="similarity">
    <text evidence="2">Belongs to the DNA mismatch repair MutS family. MSH3 subfamily.</text>
</comment>
<dbReference type="InterPro" id="IPR000432">
    <property type="entry name" value="DNA_mismatch_repair_MutS_C"/>
</dbReference>
<keyword evidence="17" id="KW-1185">Reference proteome</keyword>
<dbReference type="AlphaFoldDB" id="B3LUE4"/>
<evidence type="ECO:0000256" key="8">
    <source>
        <dbReference type="ARBA" id="ARBA00023204"/>
    </source>
</evidence>
<keyword evidence="4 13" id="KW-0547">Nucleotide-binding</keyword>
<keyword evidence="7 13" id="KW-0238">DNA-binding</keyword>
<protein>
    <recommendedName>
        <fullName evidence="3 11">DNA mismatch repair protein MSH3</fullName>
    </recommendedName>
    <alternativeName>
        <fullName evidence="3 11">DNA mismatch repair protein MSH3</fullName>
    </alternativeName>
    <alternativeName>
        <fullName evidence="12">Mismatch-binding protein</fullName>
    </alternativeName>
    <alternativeName>
        <fullName evidence="10">MutS protein homolog 3</fullName>
    </alternativeName>
</protein>
<gene>
    <name evidence="16" type="ORF">SCRG_05479</name>
</gene>
<evidence type="ECO:0000313" key="16">
    <source>
        <dbReference type="EMBL" id="EDV09775.1"/>
    </source>
</evidence>
<dbReference type="Pfam" id="PF05192">
    <property type="entry name" value="MutS_III"/>
    <property type="match status" value="1"/>
</dbReference>
<dbReference type="CDD" id="cd03287">
    <property type="entry name" value="ABC_MSH3_euk"/>
    <property type="match status" value="1"/>
</dbReference>
<keyword evidence="9" id="KW-0539">Nucleus</keyword>
<evidence type="ECO:0000256" key="2">
    <source>
        <dbReference type="ARBA" id="ARBA00007094"/>
    </source>
</evidence>
<evidence type="ECO:0000256" key="1">
    <source>
        <dbReference type="ARBA" id="ARBA00004123"/>
    </source>
</evidence>
<keyword evidence="5 13" id="KW-0227">DNA damage</keyword>
<evidence type="ECO:0000313" key="17">
    <source>
        <dbReference type="Proteomes" id="UP000008335"/>
    </source>
</evidence>
<dbReference type="Pfam" id="PF05188">
    <property type="entry name" value="MutS_II"/>
    <property type="match status" value="1"/>
</dbReference>
<evidence type="ECO:0000259" key="15">
    <source>
        <dbReference type="PROSITE" id="PS00486"/>
    </source>
</evidence>
<evidence type="ECO:0000256" key="12">
    <source>
        <dbReference type="ARBA" id="ARBA00080912"/>
    </source>
</evidence>
<dbReference type="SMART" id="SM00534">
    <property type="entry name" value="MUTSac"/>
    <property type="match status" value="1"/>
</dbReference>
<evidence type="ECO:0000256" key="4">
    <source>
        <dbReference type="ARBA" id="ARBA00022741"/>
    </source>
</evidence>
<reference evidence="16" key="1">
    <citation type="submission" date="2005-03" db="EMBL/GenBank/DDBJ databases">
        <authorList>
            <person name="Giovannoni S.J."/>
            <person name="Cho J.-C."/>
            <person name="Ferriera S."/>
            <person name="Johnson J."/>
            <person name="Kravitz S."/>
            <person name="Halpern A."/>
            <person name="Remington K."/>
            <person name="Beeson K."/>
            <person name="Tran B."/>
            <person name="Rogers Y.-H."/>
            <person name="Friedman R."/>
            <person name="Venter J.C."/>
        </authorList>
    </citation>
    <scope>NUCLEOTIDE SEQUENCE</scope>
    <source>
        <strain evidence="16">RM11-1a</strain>
    </source>
</reference>
<feature type="compositionally biased region" description="Acidic residues" evidence="14">
    <location>
        <begin position="134"/>
        <end position="146"/>
    </location>
</feature>
<evidence type="ECO:0000256" key="6">
    <source>
        <dbReference type="ARBA" id="ARBA00022840"/>
    </source>
</evidence>
<feature type="compositionally biased region" description="Low complexity" evidence="14">
    <location>
        <begin position="93"/>
        <end position="111"/>
    </location>
</feature>
<keyword evidence="8 13" id="KW-0234">DNA repair</keyword>
<dbReference type="Pfam" id="PF05190">
    <property type="entry name" value="MutS_IV"/>
    <property type="match status" value="1"/>
</dbReference>
<evidence type="ECO:0000256" key="14">
    <source>
        <dbReference type="SAM" id="MobiDB-lite"/>
    </source>
</evidence>
<evidence type="ECO:0000256" key="7">
    <source>
        <dbReference type="ARBA" id="ARBA00023125"/>
    </source>
</evidence>
<dbReference type="InterPro" id="IPR027417">
    <property type="entry name" value="P-loop_NTPase"/>
</dbReference>
<evidence type="ECO:0000256" key="11">
    <source>
        <dbReference type="ARBA" id="ARBA00073774"/>
    </source>
</evidence>
<dbReference type="SUPFAM" id="SSF55271">
    <property type="entry name" value="DNA repair protein MutS, domain I"/>
    <property type="match status" value="1"/>
</dbReference>
<comment type="function">
    <text evidence="13">Component of the post-replicative DNA mismatch repair system (MMR).</text>
</comment>
<dbReference type="PROSITE" id="PS00486">
    <property type="entry name" value="DNA_MISMATCH_REPAIR_2"/>
    <property type="match status" value="1"/>
</dbReference>
<dbReference type="Pfam" id="PF00488">
    <property type="entry name" value="MutS_V"/>
    <property type="match status" value="1"/>
</dbReference>
<reference evidence="16" key="2">
    <citation type="submission" date="2005-07" db="EMBL/GenBank/DDBJ databases">
        <title>Annotation of the Saccharomyces cerevisiae RM11-1a Genome.</title>
        <authorList>
            <consortium name="The Broad Institute Genome Sequencing Platform"/>
            <person name="Birren B."/>
            <person name="Lander E."/>
            <person name="Galagan J."/>
            <person name="Nusbaum C."/>
            <person name="Devon K."/>
            <person name="Cuomo C."/>
            <person name="Jaffe D."/>
            <person name="Butler J."/>
            <person name="Alvarez P."/>
            <person name="Gnerre S."/>
            <person name="Grabherr M."/>
            <person name="Kleber M."/>
            <person name="Mauceli E."/>
            <person name="Brockman W."/>
            <person name="MacCallum I.A."/>
            <person name="Rounsley S."/>
            <person name="Young S."/>
            <person name="LaButti K."/>
            <person name="Pushparaj V."/>
            <person name="DeCaprio D."/>
            <person name="Crawford M."/>
            <person name="Koehrsen M."/>
            <person name="Engels R."/>
            <person name="Montgomery P."/>
            <person name="Pearson M."/>
            <person name="Howarth C."/>
            <person name="Larson L."/>
            <person name="Luoma S."/>
            <person name="White J."/>
            <person name="O'Leary S."/>
            <person name="Kodira C."/>
            <person name="Zeng Q."/>
            <person name="Yandava C."/>
            <person name="Alvarado L."/>
            <person name="Pratt S."/>
            <person name="Kruglyak L."/>
        </authorList>
    </citation>
    <scope>NUCLEOTIDE SEQUENCE</scope>
    <source>
        <strain evidence="16">RM11-1a</strain>
    </source>
</reference>
<dbReference type="Gene3D" id="3.30.420.110">
    <property type="entry name" value="MutS, connector domain"/>
    <property type="match status" value="1"/>
</dbReference>
<sequence length="1047" mass="119784">MVIGNEPKLVLLRAKSSANRFILLNLLTIMAGQPTISRFFKKAVKSELTHKQEQEVAVGNGAGSESICLDTDEEDNLSSVASTTVTNDSFPLKGSVSSKNSKNSEKTSGTSTTFNDIDFAKKLDRIMKRRSDENVEAEDDEEEGEEDFVKKKARKSPTAKLTPLDKQVKDLKMHHRDKVLVIRVGYKYKCFAEDAVTVSRILHIKLVPGKLTIDESNPQDCNHRQFAYCSFPDVRLNVHLERLVHHNLKVAVVEQAETSAIKKHDPGASKSSVFERKISNVFTKATFGVNSTFVLRGKRILGDTNSIWALSRDVHQGKVAKYSLISVNLNNGEVVYDEFEEPNLADEKLQIRIKYLQPIEVLVNTDDLPLHVTKFFKDISCPLIHKQEYDLEDHVVQAIKVMNEKIQLSPSLIRLVSKLYSHMVEYNNEQVMLIPSIYSPFASKIHMLLDPNSLQSLDIFTHDGGKGSLFWLLDHTRTSFGLRMLREWILKPLVDVHQIEERLDAIECITSEINNSIFFESLNQMLNHTPDLLRTLNRIMYGTTSRKEVYFYLKQITSFVDHFKMHQSYLSEHFKSSDGRIGKQSPLLFRLFSELNELLSTTQLPHFLTMINVSAVMEKNSDKQVMDFFNLNNYDCSEGIIKIQRESESVRSQLKEELAEIRKYLKRPYLNFRDEVDYLIEVKNSQIKDLPDDWIKVNNTKMVSRFTTPRTQKLTQKLEYYKDLLIRESELQYKEFLNKITAEYTELRKITLNLAQYDCILSLAATSCNVNYVRPTFVNGQQAIIAKNARNPIIESLDVHYVPNDIMMSPENGKINIITGPNMGGKSSYIRQVALLTIMAQIGSFVPAEEIRLSIFENVLTRIGAHDDIINGDSTFKVEMLDILHILKNCNKRSLLLLDEVGRGTGTHDGIAISYALIKYFSELSDCPLILFTTHFPMLGEIKSPLIRNYHMDYVEEQKTGEDWMSVIFLYKLKKGLTYNSYGMNVAKLARLDKDIINRAFSISEELRKESINEDALKLFSSLKRILKSDNITATDKLAKLLSLDIH</sequence>
<organism evidence="16 17">
    <name type="scientific">Saccharomyces cerevisiae (strain RM11-1a)</name>
    <name type="common">Baker's yeast</name>
    <dbReference type="NCBI Taxonomy" id="285006"/>
    <lineage>
        <taxon>Eukaryota</taxon>
        <taxon>Fungi</taxon>
        <taxon>Dikarya</taxon>
        <taxon>Ascomycota</taxon>
        <taxon>Saccharomycotina</taxon>
        <taxon>Saccharomycetes</taxon>
        <taxon>Saccharomycetales</taxon>
        <taxon>Saccharomycetaceae</taxon>
        <taxon>Saccharomyces</taxon>
    </lineage>
</organism>
<dbReference type="SUPFAM" id="SSF48334">
    <property type="entry name" value="DNA repair protein MutS, domain III"/>
    <property type="match status" value="1"/>
</dbReference>
<dbReference type="SUPFAM" id="SSF52540">
    <property type="entry name" value="P-loop containing nucleoside triphosphate hydrolases"/>
    <property type="match status" value="1"/>
</dbReference>
<feature type="domain" description="DNA mismatch repair proteins mutS family" evidence="15">
    <location>
        <begin position="894"/>
        <end position="910"/>
    </location>
</feature>
<dbReference type="GO" id="GO:0006298">
    <property type="term" value="P:mismatch repair"/>
    <property type="evidence" value="ECO:0007669"/>
    <property type="project" value="InterPro"/>
</dbReference>
<feature type="region of interest" description="Disordered" evidence="14">
    <location>
        <begin position="89"/>
        <end position="111"/>
    </location>
</feature>
<keyword evidence="6" id="KW-0067">ATP-binding</keyword>
<dbReference type="HOGENOM" id="CLU_002472_0_0_1"/>
<dbReference type="PANTHER" id="PTHR11361:SF122">
    <property type="entry name" value="DNA MISMATCH REPAIR PROTEIN MSH3"/>
    <property type="match status" value="1"/>
</dbReference>
<dbReference type="Gene3D" id="1.10.1420.10">
    <property type="match status" value="2"/>
</dbReference>
<evidence type="ECO:0000256" key="10">
    <source>
        <dbReference type="ARBA" id="ARBA00029792"/>
    </source>
</evidence>
<dbReference type="SMART" id="SM00533">
    <property type="entry name" value="MUTSd"/>
    <property type="match status" value="1"/>
</dbReference>
<dbReference type="InterPro" id="IPR016151">
    <property type="entry name" value="DNA_mismatch_repair_MutS_N"/>
</dbReference>
<dbReference type="Gene3D" id="3.40.1170.10">
    <property type="entry name" value="DNA repair protein MutS, domain I"/>
    <property type="match status" value="1"/>
</dbReference>
<dbReference type="InterPro" id="IPR036187">
    <property type="entry name" value="DNA_mismatch_repair_MutS_sf"/>
</dbReference>
<evidence type="ECO:0000256" key="13">
    <source>
        <dbReference type="RuleBase" id="RU003756"/>
    </source>
</evidence>
<evidence type="ECO:0000256" key="3">
    <source>
        <dbReference type="ARBA" id="ARBA00022151"/>
    </source>
</evidence>
<evidence type="ECO:0000256" key="5">
    <source>
        <dbReference type="ARBA" id="ARBA00022763"/>
    </source>
</evidence>
<proteinExistence type="inferred from homology"/>
<dbReference type="InterPro" id="IPR007695">
    <property type="entry name" value="DNA_mismatch_repair_MutS-lik_N"/>
</dbReference>
<dbReference type="InterPro" id="IPR045076">
    <property type="entry name" value="MutS"/>
</dbReference>
<dbReference type="Proteomes" id="UP000008335">
    <property type="component" value="Unassembled WGS sequence"/>
</dbReference>
<dbReference type="Pfam" id="PF01624">
    <property type="entry name" value="MutS_I"/>
    <property type="match status" value="1"/>
</dbReference>
<dbReference type="InterPro" id="IPR007860">
    <property type="entry name" value="DNA_mmatch_repair_MutS_con_dom"/>
</dbReference>
<feature type="region of interest" description="Disordered" evidence="14">
    <location>
        <begin position="131"/>
        <end position="156"/>
    </location>
</feature>
<dbReference type="InterPro" id="IPR007861">
    <property type="entry name" value="DNA_mismatch_repair_MutS_clamp"/>
</dbReference>
<dbReference type="GO" id="GO:0005524">
    <property type="term" value="F:ATP binding"/>
    <property type="evidence" value="ECO:0007669"/>
    <property type="project" value="UniProtKB-KW"/>
</dbReference>
<dbReference type="GO" id="GO:0140664">
    <property type="term" value="F:ATP-dependent DNA damage sensor activity"/>
    <property type="evidence" value="ECO:0007669"/>
    <property type="project" value="InterPro"/>
</dbReference>
<dbReference type="Gene3D" id="3.40.50.300">
    <property type="entry name" value="P-loop containing nucleotide triphosphate hydrolases"/>
    <property type="match status" value="1"/>
</dbReference>
<dbReference type="FunFam" id="3.40.1170.10:FF:000017">
    <property type="entry name" value="Mismatch repair protein"/>
    <property type="match status" value="1"/>
</dbReference>